<dbReference type="VEuPathDB" id="VectorBase:PPAPM1_005858"/>
<sequence>MPKTECGVAFWRPQWLQRFANTRSFIIVYGFLGTVQAMSYMYFVITLTTIERRFKIPSRTTGIIMSGNEISQILLSLFLSYAGGQRNRPLWIAWGVAICGISCFILALPHFIYGAGEDALRLTKEYQDQFARDTSFTIKVRNAIGNKEVEVYG</sequence>
<dbReference type="PANTHER" id="PTHR11388">
    <property type="entry name" value="ORGANIC ANION TRANSPORTER"/>
    <property type="match status" value="1"/>
</dbReference>
<accession>A0A1B0D0J6</accession>
<dbReference type="InterPro" id="IPR036259">
    <property type="entry name" value="MFS_trans_sf"/>
</dbReference>
<keyword evidence="3" id="KW-1185">Reference proteome</keyword>
<dbReference type="EMBL" id="AJVK01021464">
    <property type="status" value="NOT_ANNOTATED_CDS"/>
    <property type="molecule type" value="Genomic_DNA"/>
</dbReference>
<dbReference type="GO" id="GO:0015347">
    <property type="term" value="F:sodium-independent organic anion transmembrane transporter activity"/>
    <property type="evidence" value="ECO:0007669"/>
    <property type="project" value="TreeGrafter"/>
</dbReference>
<dbReference type="EMBL" id="AJVK01021465">
    <property type="status" value="NOT_ANNOTATED_CDS"/>
    <property type="molecule type" value="Genomic_DNA"/>
</dbReference>
<dbReference type="InterPro" id="IPR004156">
    <property type="entry name" value="OATP"/>
</dbReference>
<evidence type="ECO:0000313" key="3">
    <source>
        <dbReference type="Proteomes" id="UP000092462"/>
    </source>
</evidence>
<dbReference type="PANTHER" id="PTHR11388:SF131">
    <property type="entry name" value="SOLUTE CARRIER ORGANIC ANION TRANSPORTER FAMILY MEMBER"/>
    <property type="match status" value="1"/>
</dbReference>
<dbReference type="GO" id="GO:0043252">
    <property type="term" value="P:sodium-independent organic anion transport"/>
    <property type="evidence" value="ECO:0007669"/>
    <property type="project" value="TreeGrafter"/>
</dbReference>
<dbReference type="Pfam" id="PF03137">
    <property type="entry name" value="OATP"/>
    <property type="match status" value="1"/>
</dbReference>
<keyword evidence="1" id="KW-1015">Disulfide bond</keyword>
<organism evidence="2 3">
    <name type="scientific">Phlebotomus papatasi</name>
    <name type="common">Sandfly</name>
    <dbReference type="NCBI Taxonomy" id="29031"/>
    <lineage>
        <taxon>Eukaryota</taxon>
        <taxon>Metazoa</taxon>
        <taxon>Ecdysozoa</taxon>
        <taxon>Arthropoda</taxon>
        <taxon>Hexapoda</taxon>
        <taxon>Insecta</taxon>
        <taxon>Pterygota</taxon>
        <taxon>Neoptera</taxon>
        <taxon>Endopterygota</taxon>
        <taxon>Diptera</taxon>
        <taxon>Nematocera</taxon>
        <taxon>Psychodoidea</taxon>
        <taxon>Psychodidae</taxon>
        <taxon>Phlebotomus</taxon>
        <taxon>Phlebotomus</taxon>
    </lineage>
</organism>
<proteinExistence type="predicted"/>
<protein>
    <recommendedName>
        <fullName evidence="4">Major facilitator superfamily (MFS) profile domain-containing protein</fullName>
    </recommendedName>
</protein>
<dbReference type="VEuPathDB" id="VectorBase:PPAI000868"/>
<evidence type="ECO:0008006" key="4">
    <source>
        <dbReference type="Google" id="ProtNLM"/>
    </source>
</evidence>
<dbReference type="Proteomes" id="UP000092462">
    <property type="component" value="Unassembled WGS sequence"/>
</dbReference>
<dbReference type="EnsemblMetazoa" id="PPAI000868-RA">
    <property type="protein sequence ID" value="PPAI000868-PA"/>
    <property type="gene ID" value="PPAI000868"/>
</dbReference>
<name>A0A1B0D0J6_PHLPP</name>
<dbReference type="GO" id="GO:0016020">
    <property type="term" value="C:membrane"/>
    <property type="evidence" value="ECO:0007669"/>
    <property type="project" value="InterPro"/>
</dbReference>
<dbReference type="AlphaFoldDB" id="A0A1B0D0J6"/>
<evidence type="ECO:0000313" key="2">
    <source>
        <dbReference type="EnsemblMetazoa" id="PPAI000868-PA"/>
    </source>
</evidence>
<evidence type="ECO:0000256" key="1">
    <source>
        <dbReference type="ARBA" id="ARBA00023157"/>
    </source>
</evidence>
<reference evidence="2" key="1">
    <citation type="submission" date="2022-08" db="UniProtKB">
        <authorList>
            <consortium name="EnsemblMetazoa"/>
        </authorList>
    </citation>
    <scope>IDENTIFICATION</scope>
    <source>
        <strain evidence="2">Israel</strain>
    </source>
</reference>
<dbReference type="SUPFAM" id="SSF103473">
    <property type="entry name" value="MFS general substrate transporter"/>
    <property type="match status" value="1"/>
</dbReference>